<comment type="caution">
    <text evidence="1">The sequence shown here is derived from an EMBL/GenBank/DDBJ whole genome shotgun (WGS) entry which is preliminary data.</text>
</comment>
<reference evidence="1 2" key="1">
    <citation type="submission" date="2017-08" db="EMBL/GenBank/DDBJ databases">
        <title>Infants hospitalized years apart are colonized by the same room-sourced microbial strains.</title>
        <authorList>
            <person name="Brooks B."/>
            <person name="Olm M.R."/>
            <person name="Firek B.A."/>
            <person name="Baker R."/>
            <person name="Thomas B.C."/>
            <person name="Morowitz M.J."/>
            <person name="Banfield J.F."/>
        </authorList>
    </citation>
    <scope>NUCLEOTIDE SEQUENCE [LARGE SCALE GENOMIC DNA]</scope>
    <source>
        <strain evidence="1">S2_005_003_R2_43</strain>
    </source>
</reference>
<dbReference type="GO" id="GO:0032259">
    <property type="term" value="P:methylation"/>
    <property type="evidence" value="ECO:0007669"/>
    <property type="project" value="UniProtKB-KW"/>
</dbReference>
<dbReference type="GO" id="GO:0008168">
    <property type="term" value="F:methyltransferase activity"/>
    <property type="evidence" value="ECO:0007669"/>
    <property type="project" value="UniProtKB-KW"/>
</dbReference>
<accession>A0A2W5KBH0</accession>
<dbReference type="InterPro" id="IPR029063">
    <property type="entry name" value="SAM-dependent_MTases_sf"/>
</dbReference>
<dbReference type="AlphaFoldDB" id="A0A2W5KBH0"/>
<organism evidence="1 2">
    <name type="scientific">Ancylobacter novellus</name>
    <name type="common">Thiobacillus novellus</name>
    <dbReference type="NCBI Taxonomy" id="921"/>
    <lineage>
        <taxon>Bacteria</taxon>
        <taxon>Pseudomonadati</taxon>
        <taxon>Pseudomonadota</taxon>
        <taxon>Alphaproteobacteria</taxon>
        <taxon>Hyphomicrobiales</taxon>
        <taxon>Xanthobacteraceae</taxon>
        <taxon>Ancylobacter</taxon>
    </lineage>
</organism>
<dbReference type="InterPro" id="IPR008884">
    <property type="entry name" value="TylF_MeTrfase"/>
</dbReference>
<protein>
    <submittedName>
        <fullName evidence="1">Methyltransferase</fullName>
    </submittedName>
</protein>
<name>A0A2W5KBH0_ANCNO</name>
<evidence type="ECO:0000313" key="1">
    <source>
        <dbReference type="EMBL" id="PZQ14201.1"/>
    </source>
</evidence>
<dbReference type="Proteomes" id="UP000249577">
    <property type="component" value="Unassembled WGS sequence"/>
</dbReference>
<evidence type="ECO:0000313" key="2">
    <source>
        <dbReference type="Proteomes" id="UP000249577"/>
    </source>
</evidence>
<gene>
    <name evidence="1" type="ORF">DI565_12260</name>
</gene>
<dbReference type="SUPFAM" id="SSF53335">
    <property type="entry name" value="S-adenosyl-L-methionine-dependent methyltransferases"/>
    <property type="match status" value="1"/>
</dbReference>
<dbReference type="Pfam" id="PF05711">
    <property type="entry name" value="TylF"/>
    <property type="match status" value="1"/>
</dbReference>
<dbReference type="PANTHER" id="PTHR40036">
    <property type="entry name" value="MACROCIN O-METHYLTRANSFERASE"/>
    <property type="match status" value="1"/>
</dbReference>
<sequence length="248" mass="27815">MTRVDDGYIGNRTVKTSPPSFFHRATNSALKALGLKKKTKPAPDWRSRDYFLAGLRRDIRGIPDERCFVLQNVVRGLKHVPGDVAECGLRFGKSTAFMLAADETKRTYCLFDSFAGLSEPTPQDALASTGKAYWTQSDLSVPEDLVRSNLAGFDQELLIFKGWIPDRFPEVADRRFALLHVDVDLYKPTLDALEFFWPRLAPGGMVVCDDYGSRKCPGAKRALDEFFADRDGRLMELPTYQALVVKPG</sequence>
<dbReference type="EMBL" id="QFPN01000006">
    <property type="protein sequence ID" value="PZQ14201.1"/>
    <property type="molecule type" value="Genomic_DNA"/>
</dbReference>
<keyword evidence="1" id="KW-0489">Methyltransferase</keyword>
<keyword evidence="1" id="KW-0808">Transferase</keyword>
<dbReference type="Gene3D" id="3.40.50.150">
    <property type="entry name" value="Vaccinia Virus protein VP39"/>
    <property type="match status" value="1"/>
</dbReference>
<dbReference type="PANTHER" id="PTHR40036:SF1">
    <property type="entry name" value="MACROCIN O-METHYLTRANSFERASE"/>
    <property type="match status" value="1"/>
</dbReference>
<proteinExistence type="predicted"/>